<dbReference type="EMBL" id="FILR01000010">
    <property type="protein sequence ID" value="CYX52948.1"/>
    <property type="molecule type" value="Genomic_DNA"/>
</dbReference>
<feature type="transmembrane region" description="Helical" evidence="1">
    <location>
        <begin position="119"/>
        <end position="136"/>
    </location>
</feature>
<comment type="caution">
    <text evidence="2">The sequence shown here is derived from an EMBL/GenBank/DDBJ whole genome shotgun (WGS) entry which is preliminary data.</text>
</comment>
<feature type="transmembrane region" description="Helical" evidence="1">
    <location>
        <begin position="51"/>
        <end position="72"/>
    </location>
</feature>
<dbReference type="RefSeq" id="WP_044684552.1">
    <property type="nucleotide sequence ID" value="NZ_CEGZ01000015.1"/>
</dbReference>
<reference evidence="2 3" key="1">
    <citation type="submission" date="2016-02" db="EMBL/GenBank/DDBJ databases">
        <authorList>
            <consortium name="Pathogen Informatics"/>
        </authorList>
    </citation>
    <scope>NUCLEOTIDE SEQUENCE [LARGE SCALE GENOMIC DNA]</scope>
    <source>
        <strain evidence="2 3">SS985</strain>
    </source>
</reference>
<name>A0AB33UDC7_STRSU</name>
<gene>
    <name evidence="2" type="ORF">ERS132525_01148</name>
</gene>
<dbReference type="Proteomes" id="UP000071601">
    <property type="component" value="Unassembled WGS sequence"/>
</dbReference>
<feature type="transmembrane region" description="Helical" evidence="1">
    <location>
        <begin position="12"/>
        <end position="31"/>
    </location>
</feature>
<dbReference type="AlphaFoldDB" id="A0AB33UDC7"/>
<organism evidence="2 3">
    <name type="scientific">Streptococcus suis</name>
    <dbReference type="NCBI Taxonomy" id="1307"/>
    <lineage>
        <taxon>Bacteria</taxon>
        <taxon>Bacillati</taxon>
        <taxon>Bacillota</taxon>
        <taxon>Bacilli</taxon>
        <taxon>Lactobacillales</taxon>
        <taxon>Streptococcaceae</taxon>
        <taxon>Streptococcus</taxon>
    </lineage>
</organism>
<evidence type="ECO:0000313" key="3">
    <source>
        <dbReference type="Proteomes" id="UP000071601"/>
    </source>
</evidence>
<proteinExistence type="predicted"/>
<accession>A0AB33UDC7</accession>
<keyword evidence="1" id="KW-0812">Transmembrane</keyword>
<keyword evidence="1" id="KW-1133">Transmembrane helix</keyword>
<feature type="transmembrane region" description="Helical" evidence="1">
    <location>
        <begin position="93"/>
        <end position="113"/>
    </location>
</feature>
<evidence type="ECO:0000313" key="2">
    <source>
        <dbReference type="EMBL" id="CYX52948.1"/>
    </source>
</evidence>
<sequence length="157" mass="17759">MKKSKFLYLKDILIFGFIPITIVLVLFKLAIEKKIIDISESTLEIILNSITSTKLVSALVIAVLILVTYKSIEYVLFIGTKRDLIPQRSYETISDWLSSFSIALIGVLVSTLVLTELQLSALTTWMAFVVVFLPLVKFKIRNSQNNTHNDNDQDESC</sequence>
<keyword evidence="1" id="KW-0472">Membrane</keyword>
<evidence type="ECO:0000256" key="1">
    <source>
        <dbReference type="SAM" id="Phobius"/>
    </source>
</evidence>
<protein>
    <submittedName>
        <fullName evidence="2">Uncharacterized protein</fullName>
    </submittedName>
</protein>